<evidence type="ECO:0000313" key="3">
    <source>
        <dbReference type="Proteomes" id="UP000800092"/>
    </source>
</evidence>
<dbReference type="PANTHER" id="PTHR47643">
    <property type="entry name" value="TPR DOMAIN PROTEIN (AFU_ORTHOLOGUE AFUA_5G12710)"/>
    <property type="match status" value="1"/>
</dbReference>
<organism evidence="2 3">
    <name type="scientific">Viridothelium virens</name>
    <name type="common">Speckled blister lichen</name>
    <name type="synonym">Trypethelium virens</name>
    <dbReference type="NCBI Taxonomy" id="1048519"/>
    <lineage>
        <taxon>Eukaryota</taxon>
        <taxon>Fungi</taxon>
        <taxon>Dikarya</taxon>
        <taxon>Ascomycota</taxon>
        <taxon>Pezizomycotina</taxon>
        <taxon>Dothideomycetes</taxon>
        <taxon>Dothideomycetes incertae sedis</taxon>
        <taxon>Trypetheliales</taxon>
        <taxon>Trypetheliaceae</taxon>
        <taxon>Viridothelium</taxon>
    </lineage>
</organism>
<keyword evidence="3" id="KW-1185">Reference proteome</keyword>
<dbReference type="Pfam" id="PF00856">
    <property type="entry name" value="SET"/>
    <property type="match status" value="1"/>
</dbReference>
<dbReference type="PROSITE" id="PS50280">
    <property type="entry name" value="SET"/>
    <property type="match status" value="1"/>
</dbReference>
<dbReference type="InterPro" id="IPR011990">
    <property type="entry name" value="TPR-like_helical_dom_sf"/>
</dbReference>
<evidence type="ECO:0000313" key="2">
    <source>
        <dbReference type="EMBL" id="KAF2237195.1"/>
    </source>
</evidence>
<dbReference type="EMBL" id="ML991781">
    <property type="protein sequence ID" value="KAF2237195.1"/>
    <property type="molecule type" value="Genomic_DNA"/>
</dbReference>
<dbReference type="CDD" id="cd20071">
    <property type="entry name" value="SET_SMYD"/>
    <property type="match status" value="1"/>
</dbReference>
<accession>A0A6A6HGF6</accession>
<gene>
    <name evidence="2" type="ORF">EV356DRAFT_442177</name>
</gene>
<proteinExistence type="predicted"/>
<feature type="domain" description="SET" evidence="1">
    <location>
        <begin position="355"/>
        <end position="551"/>
    </location>
</feature>
<dbReference type="SMART" id="SM00317">
    <property type="entry name" value="SET"/>
    <property type="match status" value="1"/>
</dbReference>
<dbReference type="InterPro" id="IPR046341">
    <property type="entry name" value="SET_dom_sf"/>
</dbReference>
<name>A0A6A6HGF6_VIRVR</name>
<dbReference type="InterPro" id="IPR001214">
    <property type="entry name" value="SET_dom"/>
</dbReference>
<dbReference type="SUPFAM" id="SSF48452">
    <property type="entry name" value="TPR-like"/>
    <property type="match status" value="1"/>
</dbReference>
<reference evidence="2" key="1">
    <citation type="journal article" date="2020" name="Stud. Mycol.">
        <title>101 Dothideomycetes genomes: a test case for predicting lifestyles and emergence of pathogens.</title>
        <authorList>
            <person name="Haridas S."/>
            <person name="Albert R."/>
            <person name="Binder M."/>
            <person name="Bloem J."/>
            <person name="Labutti K."/>
            <person name="Salamov A."/>
            <person name="Andreopoulos B."/>
            <person name="Baker S."/>
            <person name="Barry K."/>
            <person name="Bills G."/>
            <person name="Bluhm B."/>
            <person name="Cannon C."/>
            <person name="Castanera R."/>
            <person name="Culley D."/>
            <person name="Daum C."/>
            <person name="Ezra D."/>
            <person name="Gonzalez J."/>
            <person name="Henrissat B."/>
            <person name="Kuo A."/>
            <person name="Liang C."/>
            <person name="Lipzen A."/>
            <person name="Lutzoni F."/>
            <person name="Magnuson J."/>
            <person name="Mondo S."/>
            <person name="Nolan M."/>
            <person name="Ohm R."/>
            <person name="Pangilinan J."/>
            <person name="Park H.-J."/>
            <person name="Ramirez L."/>
            <person name="Alfaro M."/>
            <person name="Sun H."/>
            <person name="Tritt A."/>
            <person name="Yoshinaga Y."/>
            <person name="Zwiers L.-H."/>
            <person name="Turgeon B."/>
            <person name="Goodwin S."/>
            <person name="Spatafora J."/>
            <person name="Crous P."/>
            <person name="Grigoriev I."/>
        </authorList>
    </citation>
    <scope>NUCLEOTIDE SEQUENCE</scope>
    <source>
        <strain evidence="2">Tuck. ex Michener</strain>
    </source>
</reference>
<dbReference type="OrthoDB" id="438641at2759"/>
<sequence length="739" mass="83082">MNVHNAADLEQYTQLMSRQRLTLQKAKARQGQRPRDRRSRQDAYSKFMLSLMLSGRQRDDRHLIHTSLIPPSYHPCIAPLAELRPAAIRDLQLEIHHRGTYLLLRSITPPQRMTAIMALMEDKKDDVVLLQLYQQEDEISLEATKIVNIGTILLVKEPYFKVMGDGEYGLRVDHVSDVVHLKEGNTMIPDEWRPRLIEIETTGTAESLKLRGNAAVGEHRYRDAITEYSNALKQPATANQIEVIKRNRSLAYLKMKQFDAALSDTGFSTFTSTPSDKALFRAAEALYYLGRYSECCEVLEVLHTNFPENKQASEVLARARSRFLEQKTGKYNFKYFQAKAKKLQPPHLDAASYIGPVEVKQTQSKGRGLFVTKAVKAGDLLLCEKAFSHAHVSDRAADNAGSSSEVTMLVNIETNQGFRGGQADLLKSIVQSLYRNPSLAPAFTALYHGPYEAVTTSAIDGEPVVDTFLVERIINFNVFGCPVSSVISHKNVRDGKEMKEKAHHSCGIWTQASYINHSCTSNARRAFIGDMMIVRATRDMESGTEITFWYHSPLGASAKAEQEKFKHWDFVCDCAICQDSRDTKAAVAAEREKVMKNLKRAYENPLGIQMRKANKLLEALNNTYIRPAHEVPRLLLWDPLLVLVRMYAKQSDVVKCLDSASKVLTSLGFIVVGADTSTTSFAVVKWGLMIDQLVETFLHLKAAFVAIDAYDDAARADEYARTAYKTLVGEDTSFNTTYV</sequence>
<evidence type="ECO:0000259" key="1">
    <source>
        <dbReference type="PROSITE" id="PS50280"/>
    </source>
</evidence>
<dbReference type="Gene3D" id="2.170.270.10">
    <property type="entry name" value="SET domain"/>
    <property type="match status" value="1"/>
</dbReference>
<dbReference type="PANTHER" id="PTHR47643:SF2">
    <property type="entry name" value="TPR DOMAIN PROTEIN (AFU_ORTHOLOGUE AFUA_5G12710)"/>
    <property type="match status" value="1"/>
</dbReference>
<dbReference type="SUPFAM" id="SSF82199">
    <property type="entry name" value="SET domain"/>
    <property type="match status" value="1"/>
</dbReference>
<dbReference type="Gene3D" id="1.25.40.10">
    <property type="entry name" value="Tetratricopeptide repeat domain"/>
    <property type="match status" value="1"/>
</dbReference>
<dbReference type="AlphaFoldDB" id="A0A6A6HGF6"/>
<protein>
    <recommendedName>
        <fullName evidence="1">SET domain-containing protein</fullName>
    </recommendedName>
</protein>
<dbReference type="Proteomes" id="UP000800092">
    <property type="component" value="Unassembled WGS sequence"/>
</dbReference>
<dbReference type="InterPro" id="IPR053209">
    <property type="entry name" value="Gramillin-biosynth_MTr"/>
</dbReference>